<dbReference type="InterPro" id="IPR012340">
    <property type="entry name" value="NA-bd_OB-fold"/>
</dbReference>
<dbReference type="SUPFAM" id="SSF50249">
    <property type="entry name" value="Nucleic acid-binding proteins"/>
    <property type="match status" value="1"/>
</dbReference>
<accession>A0ABD1DEG6</accession>
<reference evidence="2 3" key="1">
    <citation type="submission" date="2024-05" db="EMBL/GenBank/DDBJ databases">
        <title>Culex pipiens pipiens assembly and annotation.</title>
        <authorList>
            <person name="Alout H."/>
            <person name="Durand T."/>
        </authorList>
    </citation>
    <scope>NUCLEOTIDE SEQUENCE [LARGE SCALE GENOMIC DNA]</scope>
    <source>
        <strain evidence="2">HA-2024</strain>
        <tissue evidence="2">Whole body</tissue>
    </source>
</reference>
<comment type="caution">
    <text evidence="2">The sequence shown here is derived from an EMBL/GenBank/DDBJ whole genome shotgun (WGS) entry which is preliminary data.</text>
</comment>
<dbReference type="InterPro" id="IPR031327">
    <property type="entry name" value="MCM"/>
</dbReference>
<dbReference type="AlphaFoldDB" id="A0ABD1DEG6"/>
<feature type="region of interest" description="Disordered" evidence="1">
    <location>
        <begin position="294"/>
        <end position="360"/>
    </location>
</feature>
<dbReference type="EMBL" id="JBEHCU010006188">
    <property type="protein sequence ID" value="KAL1397670.1"/>
    <property type="molecule type" value="Genomic_DNA"/>
</dbReference>
<dbReference type="PANTHER" id="PTHR11630">
    <property type="entry name" value="DNA REPLICATION LICENSING FACTOR MCM FAMILY MEMBER"/>
    <property type="match status" value="1"/>
</dbReference>
<evidence type="ECO:0000313" key="2">
    <source>
        <dbReference type="EMBL" id="KAL1397670.1"/>
    </source>
</evidence>
<evidence type="ECO:0000256" key="1">
    <source>
        <dbReference type="SAM" id="MobiDB-lite"/>
    </source>
</evidence>
<gene>
    <name evidence="2" type="ORF">pipiens_009586</name>
</gene>
<organism evidence="2 3">
    <name type="scientific">Culex pipiens pipiens</name>
    <name type="common">Northern house mosquito</name>
    <dbReference type="NCBI Taxonomy" id="38569"/>
    <lineage>
        <taxon>Eukaryota</taxon>
        <taxon>Metazoa</taxon>
        <taxon>Ecdysozoa</taxon>
        <taxon>Arthropoda</taxon>
        <taxon>Hexapoda</taxon>
        <taxon>Insecta</taxon>
        <taxon>Pterygota</taxon>
        <taxon>Neoptera</taxon>
        <taxon>Endopterygota</taxon>
        <taxon>Diptera</taxon>
        <taxon>Nematocera</taxon>
        <taxon>Culicoidea</taxon>
        <taxon>Culicidae</taxon>
        <taxon>Culicinae</taxon>
        <taxon>Culicini</taxon>
        <taxon>Culex</taxon>
        <taxon>Culex</taxon>
    </lineage>
</organism>
<dbReference type="Proteomes" id="UP001562425">
    <property type="component" value="Unassembled WGS sequence"/>
</dbReference>
<sequence>MSSTIADQSVLTECHLEALKQELGFRERIATFLVQTDLVGHVQQVCAEFHRQYLAEHSDRDLLLKPVIVRLPFRYESLAKFDPTLLRTIIEEPIYFEQALQEVVLSVVNAHFAQLEPVEQQQQQQQPSPAITVRLQQIYCRVRLQLPPRDCYLFRAQPQNVNTGLTVFRCVVQGYSSLQKYILHSVWVCPDYPATHHAITGEIRRAPKCNECGNETVLQENLRIRTVGDYYSVRAFSADAFRTPVQVGRIHQSISVRLADDLCVPVRLGHEYVITGVFNPPNLLFKLGETSEDTDTLRGQVSKGERGLESNSSDELFSQEEETPVNSETQAPQYIDRTQNTTHDPTQTTDATTELPGESEQQFSQTSIPLIQEVSEIPASIRNLYSSITEQYSDYCFSYTLAAQLCPELFPMNTHTTLKFGLVLSIASIHKSSPVPPFHVIAIGADTSASNLLMTAIGQLARRYVIGAADPIAGGRVLEESSFVECGATSLARTGVCYIGDWAMQKPANATRILREIESGRVIIENHAIAYPLECAIWTCWNYSRRTKQDLSTMVAFLNNFGIPIVLPEQTADAEIDFLLEQSLRDYDELIEDRDPLVPEEDVRQFFAMLYFQSVVIPTETSQLLEEYGARTRVRVPEALSQSSLQALSKLTEAHTRLCFRKEATRLDALVAIMTCERFIHSTFSYPDNVAPLADSLESMDDLEQYLHNFDTWLGDFLNNTTIL</sequence>
<evidence type="ECO:0000313" key="3">
    <source>
        <dbReference type="Proteomes" id="UP001562425"/>
    </source>
</evidence>
<proteinExistence type="predicted"/>
<dbReference type="InterPro" id="IPR027417">
    <property type="entry name" value="P-loop_NTPase"/>
</dbReference>
<protein>
    <submittedName>
        <fullName evidence="2">Uncharacterized protein</fullName>
    </submittedName>
</protein>
<dbReference type="Gene3D" id="3.40.50.300">
    <property type="entry name" value="P-loop containing nucleotide triphosphate hydrolases"/>
    <property type="match status" value="1"/>
</dbReference>
<dbReference type="PANTHER" id="PTHR11630:SF75">
    <property type="entry name" value="MINICHROMOSOME MAINTENANCE DOMAIN-CONTAINING PROTEIN 2"/>
    <property type="match status" value="1"/>
</dbReference>
<keyword evidence="3" id="KW-1185">Reference proteome</keyword>
<name>A0ABD1DEG6_CULPP</name>
<feature type="compositionally biased region" description="Low complexity" evidence="1">
    <location>
        <begin position="338"/>
        <end position="353"/>
    </location>
</feature>